<protein>
    <recommendedName>
        <fullName evidence="4">Transmembrane protein 82</fullName>
    </recommendedName>
</protein>
<keyword evidence="3" id="KW-1185">Reference proteome</keyword>
<gene>
    <name evidence="2" type="ORF">KIL84_022352</name>
</gene>
<evidence type="ECO:0000313" key="2">
    <source>
        <dbReference type="EMBL" id="KAH1175827.1"/>
    </source>
</evidence>
<name>A0A9D4ATM6_9SAUR</name>
<feature type="region of interest" description="Disordered" evidence="1">
    <location>
        <begin position="81"/>
        <end position="114"/>
    </location>
</feature>
<dbReference type="PANTHER" id="PTHR35257">
    <property type="entry name" value="TRANSMEMBRANE PROTEIN 82"/>
    <property type="match status" value="1"/>
</dbReference>
<sequence length="114" mass="12838">MVHAVTVLFLTEEQRHNPSEQMVYQTVFVRMGGLLILLMTVGRWMDIVNIFISLVGEIWCLVRAGIMLDICRAQDFSQRFPELSSRQPQPRPEPQSRKFSSVTKSPSGGAGAES</sequence>
<dbReference type="Proteomes" id="UP000827986">
    <property type="component" value="Unassembled WGS sequence"/>
</dbReference>
<evidence type="ECO:0008006" key="4">
    <source>
        <dbReference type="Google" id="ProtNLM"/>
    </source>
</evidence>
<dbReference type="AlphaFoldDB" id="A0A9D4ATM6"/>
<reference evidence="2" key="1">
    <citation type="submission" date="2021-09" db="EMBL/GenBank/DDBJ databases">
        <title>The genome of Mauremys mutica provides insights into the evolution of semi-aquatic lifestyle.</title>
        <authorList>
            <person name="Gong S."/>
            <person name="Gao Y."/>
        </authorList>
    </citation>
    <scope>NUCLEOTIDE SEQUENCE</scope>
    <source>
        <strain evidence="2">MM-2020</strain>
        <tissue evidence="2">Muscle</tissue>
    </source>
</reference>
<accession>A0A9D4ATM6</accession>
<dbReference type="InterPro" id="IPR031648">
    <property type="entry name" value="TMEM82"/>
</dbReference>
<dbReference type="PANTHER" id="PTHR35257:SF1">
    <property type="entry name" value="TRANSMEMBRANE PROTEIN 82"/>
    <property type="match status" value="1"/>
</dbReference>
<evidence type="ECO:0000313" key="3">
    <source>
        <dbReference type="Proteomes" id="UP000827986"/>
    </source>
</evidence>
<evidence type="ECO:0000256" key="1">
    <source>
        <dbReference type="SAM" id="MobiDB-lite"/>
    </source>
</evidence>
<dbReference type="Pfam" id="PF15816">
    <property type="entry name" value="TMEM82"/>
    <property type="match status" value="1"/>
</dbReference>
<organism evidence="2 3">
    <name type="scientific">Mauremys mutica</name>
    <name type="common">yellowpond turtle</name>
    <dbReference type="NCBI Taxonomy" id="74926"/>
    <lineage>
        <taxon>Eukaryota</taxon>
        <taxon>Metazoa</taxon>
        <taxon>Chordata</taxon>
        <taxon>Craniata</taxon>
        <taxon>Vertebrata</taxon>
        <taxon>Euteleostomi</taxon>
        <taxon>Archelosauria</taxon>
        <taxon>Testudinata</taxon>
        <taxon>Testudines</taxon>
        <taxon>Cryptodira</taxon>
        <taxon>Durocryptodira</taxon>
        <taxon>Testudinoidea</taxon>
        <taxon>Geoemydidae</taxon>
        <taxon>Geoemydinae</taxon>
        <taxon>Mauremys</taxon>
    </lineage>
</organism>
<dbReference type="EMBL" id="JAHDVG010000476">
    <property type="protein sequence ID" value="KAH1175827.1"/>
    <property type="molecule type" value="Genomic_DNA"/>
</dbReference>
<proteinExistence type="predicted"/>
<comment type="caution">
    <text evidence="2">The sequence shown here is derived from an EMBL/GenBank/DDBJ whole genome shotgun (WGS) entry which is preliminary data.</text>
</comment>